<feature type="region of interest" description="Disordered" evidence="1">
    <location>
        <begin position="27"/>
        <end position="55"/>
    </location>
</feature>
<dbReference type="EMBL" id="WTYR01000001">
    <property type="protein sequence ID" value="MXP08615.1"/>
    <property type="molecule type" value="Genomic_DNA"/>
</dbReference>
<sequence>MVVLRKSSLLASVAMCGALLLASCGDDDNAPTPTPTDSPTPSPTPTETPTPTATDFDFAKDFEASVSNTSYIYAYFTPAGEAEVFNGSSRFTGLGSVNYAASPNTVAYSAPDSTEIRNFAAADLESAAADIRTYRKGAEGLVMELPFEHILRVSYERVDAYVRETVAGDLRSNRVTLFFNSVTTSDAITTNLSYTGSAQVVGGKPGETAPETYSSPTATLTVAASDKKVSGTIQIVTVSGGTTTVVAEIPISATLTDKNVLSGDIKDTARGFTGKYIGSLAGPNREEAFVIFELIHTDGRRLLGSFIAN</sequence>
<name>A0A6I4U106_9SPHN</name>
<feature type="signal peptide" evidence="2">
    <location>
        <begin position="1"/>
        <end position="22"/>
    </location>
</feature>
<evidence type="ECO:0000313" key="3">
    <source>
        <dbReference type="EMBL" id="MXP08615.1"/>
    </source>
</evidence>
<feature type="compositionally biased region" description="Pro residues" evidence="1">
    <location>
        <begin position="32"/>
        <end position="48"/>
    </location>
</feature>
<dbReference type="AlphaFoldDB" id="A0A6I4U106"/>
<keyword evidence="2" id="KW-0732">Signal</keyword>
<dbReference type="Gene3D" id="2.40.160.90">
    <property type="match status" value="1"/>
</dbReference>
<proteinExistence type="predicted"/>
<feature type="chain" id="PRO_5026225840" description="Transferrin-binding protein B C-lobe/N-lobe beta barrel domain-containing protein" evidence="2">
    <location>
        <begin position="23"/>
        <end position="309"/>
    </location>
</feature>
<evidence type="ECO:0000313" key="4">
    <source>
        <dbReference type="Proteomes" id="UP000429229"/>
    </source>
</evidence>
<evidence type="ECO:0000256" key="2">
    <source>
        <dbReference type="SAM" id="SignalP"/>
    </source>
</evidence>
<dbReference type="RefSeq" id="WP_199799679.1">
    <property type="nucleotide sequence ID" value="NZ_WTYR01000001.1"/>
</dbReference>
<reference evidence="3 4" key="1">
    <citation type="submission" date="2019-12" db="EMBL/GenBank/DDBJ databases">
        <title>Genomic-based taxomic classification of the family Erythrobacteraceae.</title>
        <authorList>
            <person name="Xu L."/>
        </authorList>
    </citation>
    <scope>NUCLEOTIDE SEQUENCE [LARGE SCALE GENOMIC DNA]</scope>
    <source>
        <strain evidence="3 4">LMG 29519</strain>
    </source>
</reference>
<dbReference type="Proteomes" id="UP000429229">
    <property type="component" value="Unassembled WGS sequence"/>
</dbReference>
<accession>A0A6I4U106</accession>
<gene>
    <name evidence="3" type="ORF">GRI68_00265</name>
</gene>
<comment type="caution">
    <text evidence="3">The sequence shown here is derived from an EMBL/GenBank/DDBJ whole genome shotgun (WGS) entry which is preliminary data.</text>
</comment>
<protein>
    <recommendedName>
        <fullName evidence="5">Transferrin-binding protein B C-lobe/N-lobe beta barrel domain-containing protein</fullName>
    </recommendedName>
</protein>
<dbReference type="PROSITE" id="PS51257">
    <property type="entry name" value="PROKAR_LIPOPROTEIN"/>
    <property type="match status" value="1"/>
</dbReference>
<organism evidence="3 4">
    <name type="scientific">Alteriqipengyuania halimionae</name>
    <dbReference type="NCBI Taxonomy" id="1926630"/>
    <lineage>
        <taxon>Bacteria</taxon>
        <taxon>Pseudomonadati</taxon>
        <taxon>Pseudomonadota</taxon>
        <taxon>Alphaproteobacteria</taxon>
        <taxon>Sphingomonadales</taxon>
        <taxon>Erythrobacteraceae</taxon>
        <taxon>Alteriqipengyuania</taxon>
    </lineage>
</organism>
<evidence type="ECO:0000256" key="1">
    <source>
        <dbReference type="SAM" id="MobiDB-lite"/>
    </source>
</evidence>
<evidence type="ECO:0008006" key="5">
    <source>
        <dbReference type="Google" id="ProtNLM"/>
    </source>
</evidence>
<keyword evidence="4" id="KW-1185">Reference proteome</keyword>